<name>A0ACD5UM79_AVESA</name>
<reference evidence="1" key="2">
    <citation type="submission" date="2025-09" db="UniProtKB">
        <authorList>
            <consortium name="EnsemblPlants"/>
        </authorList>
    </citation>
    <scope>IDENTIFICATION</scope>
</reference>
<protein>
    <submittedName>
        <fullName evidence="1">Uncharacterized protein</fullName>
    </submittedName>
</protein>
<proteinExistence type="predicted"/>
<keyword evidence="2" id="KW-1185">Reference proteome</keyword>
<reference evidence="1" key="1">
    <citation type="submission" date="2021-05" db="EMBL/GenBank/DDBJ databases">
        <authorList>
            <person name="Scholz U."/>
            <person name="Mascher M."/>
            <person name="Fiebig A."/>
        </authorList>
    </citation>
    <scope>NUCLEOTIDE SEQUENCE [LARGE SCALE GENOMIC DNA]</scope>
</reference>
<sequence length="180" mass="18704">MNMARMDTLLASDGGVPPSFATPPVTPVHRPASPPPAASPCTPVNDAQLEVPILPAPASPPPRPPTARRKTLAGASAFAGFPVRSSPRLKAKKRSLPIAQLAEKLLCQRLGIVNEGDSVTEAAIAKFVQMFDGRLPDIAIAALRALFRLDCDFATAVEDALLDHGGAAALEQAADQANSA</sequence>
<accession>A0ACD5UM79</accession>
<dbReference type="Proteomes" id="UP001732700">
    <property type="component" value="Chromosome 2C"/>
</dbReference>
<organism evidence="1 2">
    <name type="scientific">Avena sativa</name>
    <name type="common">Oat</name>
    <dbReference type="NCBI Taxonomy" id="4498"/>
    <lineage>
        <taxon>Eukaryota</taxon>
        <taxon>Viridiplantae</taxon>
        <taxon>Streptophyta</taxon>
        <taxon>Embryophyta</taxon>
        <taxon>Tracheophyta</taxon>
        <taxon>Spermatophyta</taxon>
        <taxon>Magnoliopsida</taxon>
        <taxon>Liliopsida</taxon>
        <taxon>Poales</taxon>
        <taxon>Poaceae</taxon>
        <taxon>BOP clade</taxon>
        <taxon>Pooideae</taxon>
        <taxon>Poodae</taxon>
        <taxon>Poeae</taxon>
        <taxon>Poeae Chloroplast Group 1 (Aveneae type)</taxon>
        <taxon>Aveninae</taxon>
        <taxon>Avena</taxon>
    </lineage>
</organism>
<evidence type="ECO:0000313" key="1">
    <source>
        <dbReference type="EnsemblPlants" id="AVESA.00010b.r2.2CG0283830.1.CDS"/>
    </source>
</evidence>
<dbReference type="EnsemblPlants" id="AVESA.00010b.r2.2CG0283830.1">
    <property type="protein sequence ID" value="AVESA.00010b.r2.2CG0283830.1.CDS"/>
    <property type="gene ID" value="AVESA.00010b.r2.2CG0283830"/>
</dbReference>
<evidence type="ECO:0000313" key="2">
    <source>
        <dbReference type="Proteomes" id="UP001732700"/>
    </source>
</evidence>